<evidence type="ECO:0000313" key="3">
    <source>
        <dbReference type="Proteomes" id="UP000266482"/>
    </source>
</evidence>
<evidence type="ECO:0000259" key="1">
    <source>
        <dbReference type="Pfam" id="PF06283"/>
    </source>
</evidence>
<dbReference type="Gene3D" id="3.40.50.880">
    <property type="match status" value="1"/>
</dbReference>
<dbReference type="AlphaFoldDB" id="A0A3A1UWW9"/>
<proteinExistence type="predicted"/>
<accession>A0A3A1UWW9</accession>
<reference evidence="2 3" key="1">
    <citation type="submission" date="2018-09" db="EMBL/GenBank/DDBJ databases">
        <title>Paenibacillus aracenensis nov. sp. isolated from a cave in southern Spain.</title>
        <authorList>
            <person name="Jurado V."/>
            <person name="Gutierrez-Patricio S."/>
            <person name="Gonzalez-Pimentel J.L."/>
            <person name="Miller A.Z."/>
            <person name="Laiz L."/>
            <person name="Saiz-Jimenez C."/>
        </authorList>
    </citation>
    <scope>NUCLEOTIDE SEQUENCE [LARGE SCALE GENOMIC DNA]</scope>
    <source>
        <strain evidence="2 3">DSM 22867</strain>
    </source>
</reference>
<dbReference type="Proteomes" id="UP000266482">
    <property type="component" value="Unassembled WGS sequence"/>
</dbReference>
<dbReference type="InterPro" id="IPR029062">
    <property type="entry name" value="Class_I_gatase-like"/>
</dbReference>
<dbReference type="RefSeq" id="WP_119599904.1">
    <property type="nucleotide sequence ID" value="NZ_QXQA01000006.1"/>
</dbReference>
<name>A0A3A1UWW9_9BACL</name>
<dbReference type="SUPFAM" id="SSF52317">
    <property type="entry name" value="Class I glutamine amidotransferase-like"/>
    <property type="match status" value="1"/>
</dbReference>
<protein>
    <submittedName>
        <fullName evidence="2">Trehalose utilization</fullName>
    </submittedName>
</protein>
<organism evidence="2 3">
    <name type="scientific">Paenibacillus nanensis</name>
    <dbReference type="NCBI Taxonomy" id="393251"/>
    <lineage>
        <taxon>Bacteria</taxon>
        <taxon>Bacillati</taxon>
        <taxon>Bacillota</taxon>
        <taxon>Bacilli</taxon>
        <taxon>Bacillales</taxon>
        <taxon>Paenibacillaceae</taxon>
        <taxon>Paenibacillus</taxon>
    </lineage>
</organism>
<keyword evidence="3" id="KW-1185">Reference proteome</keyword>
<dbReference type="EMBL" id="QXQA01000006">
    <property type="protein sequence ID" value="RIX52695.1"/>
    <property type="molecule type" value="Genomic_DNA"/>
</dbReference>
<dbReference type="Pfam" id="PF06283">
    <property type="entry name" value="ThuA"/>
    <property type="match status" value="1"/>
</dbReference>
<dbReference type="OrthoDB" id="9812305at2"/>
<dbReference type="InterPro" id="IPR029010">
    <property type="entry name" value="ThuA-like"/>
</dbReference>
<sequence>MTNKKRIVAYVGDFYHKAEPARLALERSITERQAAEQAVLHFAEDTDELMTQLASNPAAVVLFAENRIDPEGDPARLWMTEKHAADIARYVEAGGGWLAWHSGLASYPEDGAYVRMLRGCFLSHPAEHQLVRYEPSDSPLISEPFELLDEHYFTACREEETEVFLRSSSIDGASIAGWRHPSGQGRVCCLTPAHREEGLADDAFLGALRAAVKWTAGL</sequence>
<feature type="domain" description="ThuA-like" evidence="1">
    <location>
        <begin position="14"/>
        <end position="215"/>
    </location>
</feature>
<gene>
    <name evidence="2" type="ORF">D3P08_11810</name>
</gene>
<evidence type="ECO:0000313" key="2">
    <source>
        <dbReference type="EMBL" id="RIX52695.1"/>
    </source>
</evidence>
<comment type="caution">
    <text evidence="2">The sequence shown here is derived from an EMBL/GenBank/DDBJ whole genome shotgun (WGS) entry which is preliminary data.</text>
</comment>